<protein>
    <submittedName>
        <fullName evidence="1">Uncharacterized protein</fullName>
    </submittedName>
</protein>
<proteinExistence type="predicted"/>
<keyword evidence="2" id="KW-1185">Reference proteome</keyword>
<dbReference type="Proteomes" id="UP000823388">
    <property type="component" value="Chromosome 5N"/>
</dbReference>
<dbReference type="EMBL" id="CM029046">
    <property type="protein sequence ID" value="KAG2590581.1"/>
    <property type="molecule type" value="Genomic_DNA"/>
</dbReference>
<dbReference type="AlphaFoldDB" id="A0A8T0RVZ4"/>
<name>A0A8T0RVZ4_PANVG</name>
<evidence type="ECO:0000313" key="1">
    <source>
        <dbReference type="EMBL" id="KAG2590581.1"/>
    </source>
</evidence>
<accession>A0A8T0RVZ4</accession>
<gene>
    <name evidence="1" type="ORF">PVAP13_5NG411200</name>
</gene>
<organism evidence="1 2">
    <name type="scientific">Panicum virgatum</name>
    <name type="common">Blackwell switchgrass</name>
    <dbReference type="NCBI Taxonomy" id="38727"/>
    <lineage>
        <taxon>Eukaryota</taxon>
        <taxon>Viridiplantae</taxon>
        <taxon>Streptophyta</taxon>
        <taxon>Embryophyta</taxon>
        <taxon>Tracheophyta</taxon>
        <taxon>Spermatophyta</taxon>
        <taxon>Magnoliopsida</taxon>
        <taxon>Liliopsida</taxon>
        <taxon>Poales</taxon>
        <taxon>Poaceae</taxon>
        <taxon>PACMAD clade</taxon>
        <taxon>Panicoideae</taxon>
        <taxon>Panicodae</taxon>
        <taxon>Paniceae</taxon>
        <taxon>Panicinae</taxon>
        <taxon>Panicum</taxon>
        <taxon>Panicum sect. Hiantes</taxon>
    </lineage>
</organism>
<evidence type="ECO:0000313" key="2">
    <source>
        <dbReference type="Proteomes" id="UP000823388"/>
    </source>
</evidence>
<sequence>MRDAAFRRTSRGCDLPTHRSFVQPLKPVVRPIFRPAACSLLPVRSPPSPTLLTRAACHRALRPASHARALRPARLHRSLPQPRNLGRLLHLRFGSPEAAGVRIHPLPRRIYASLAGSASTQCSSVWATWSRPPLSGGAGASSFPSSAAPSLGAAWSVWRPAVPSHRHGVLPYRAAAWSRGATARRSSHHPRLLQLLQAHVPGPSLMPNARAEKIEPLDTGPSPMSDAHGEK</sequence>
<comment type="caution">
    <text evidence="1">The sequence shown here is derived from an EMBL/GenBank/DDBJ whole genome shotgun (WGS) entry which is preliminary data.</text>
</comment>
<reference evidence="1" key="1">
    <citation type="submission" date="2020-05" db="EMBL/GenBank/DDBJ databases">
        <title>WGS assembly of Panicum virgatum.</title>
        <authorList>
            <person name="Lovell J.T."/>
            <person name="Jenkins J."/>
            <person name="Shu S."/>
            <person name="Juenger T.E."/>
            <person name="Schmutz J."/>
        </authorList>
    </citation>
    <scope>NUCLEOTIDE SEQUENCE</scope>
    <source>
        <strain evidence="1">AP13</strain>
    </source>
</reference>